<dbReference type="InterPro" id="IPR052944">
    <property type="entry name" value="Sporulation_related"/>
</dbReference>
<comment type="caution">
    <text evidence="1">The sequence shown here is derived from an EMBL/GenBank/DDBJ whole genome shotgun (WGS) entry which is preliminary data.</text>
</comment>
<dbReference type="Proteomes" id="UP000030408">
    <property type="component" value="Unassembled WGS sequence"/>
</dbReference>
<protein>
    <recommendedName>
        <fullName evidence="3">MucB/RseB N-terminal domain-containing protein</fullName>
    </recommendedName>
</protein>
<organism evidence="1 2">
    <name type="scientific">Ureibacillus sinduriensis BLB-1 = JCM 15800</name>
    <dbReference type="NCBI Taxonomy" id="1384057"/>
    <lineage>
        <taxon>Bacteria</taxon>
        <taxon>Bacillati</taxon>
        <taxon>Bacillota</taxon>
        <taxon>Bacilli</taxon>
        <taxon>Bacillales</taxon>
        <taxon>Caryophanaceae</taxon>
        <taxon>Ureibacillus</taxon>
    </lineage>
</organism>
<dbReference type="InterPro" id="IPR029046">
    <property type="entry name" value="LolA/LolB/LppX"/>
</dbReference>
<dbReference type="AlphaFoldDB" id="A0A0A3I1K0"/>
<dbReference type="EMBL" id="JPVO01000039">
    <property type="protein sequence ID" value="KGR77345.1"/>
    <property type="molecule type" value="Genomic_DNA"/>
</dbReference>
<evidence type="ECO:0008006" key="3">
    <source>
        <dbReference type="Google" id="ProtNLM"/>
    </source>
</evidence>
<gene>
    <name evidence="1" type="ORF">CD33_03330</name>
</gene>
<keyword evidence="2" id="KW-1185">Reference proteome</keyword>
<dbReference type="SUPFAM" id="SSF89392">
    <property type="entry name" value="Prokaryotic lipoproteins and lipoprotein localization factors"/>
    <property type="match status" value="1"/>
</dbReference>
<proteinExistence type="predicted"/>
<sequence length="361" mass="40768">MIGLLGVIMMGTFGCSSEMGNQYSPEQVINNALKEEQTINNYYAEVEMSMIGEAGQVEKILLKEWNSDGKRKVETEKEDGSEYNVAINDGKKLISYQPDLKQAFIVEDEELLALNQVSPKQQAEQILSVIKDSHEISTEGEEEILGRSTYHLKATQKEENGLLGDQEIWVDKENWMVLKSISTTGDFKVEMVYTKLELEADIPEDTFTLDLPDDVQVQDLSDSVSDSEEITLEEAVTKIGKPFHYVKEEAGLTISRIEVVELKGELNRNEVNIDYQKDGLPYFTMTVFKSPEDAGEGTEMMPGEKAVKIRNHEASFMDLDEFRSVSWQEEGLNYNILFIDPNLTIDEINSIVSDMARAGEE</sequence>
<dbReference type="Gene3D" id="2.50.20.10">
    <property type="entry name" value="Lipoprotein localisation LolA/LolB/LppX"/>
    <property type="match status" value="1"/>
</dbReference>
<evidence type="ECO:0000313" key="2">
    <source>
        <dbReference type="Proteomes" id="UP000030408"/>
    </source>
</evidence>
<dbReference type="eggNOG" id="COG2834">
    <property type="taxonomic scope" value="Bacteria"/>
</dbReference>
<evidence type="ECO:0000313" key="1">
    <source>
        <dbReference type="EMBL" id="KGR77345.1"/>
    </source>
</evidence>
<accession>A0A0A3I1K0</accession>
<dbReference type="PANTHER" id="PTHR37507">
    <property type="entry name" value="SPORULATION PROTEIN YDCC"/>
    <property type="match status" value="1"/>
</dbReference>
<name>A0A0A3I1K0_9BACL</name>
<dbReference type="STRING" id="1384057.CD33_03330"/>
<reference evidence="1 2" key="1">
    <citation type="submission" date="2014-02" db="EMBL/GenBank/DDBJ databases">
        <title>Draft genome sequence of Lysinibacillus sinduriensis JCM 15800.</title>
        <authorList>
            <person name="Zhang F."/>
            <person name="Wang G."/>
            <person name="Zhang L."/>
        </authorList>
    </citation>
    <scope>NUCLEOTIDE SEQUENCE [LARGE SCALE GENOMIC DNA]</scope>
    <source>
        <strain evidence="1 2">JCM 15800</strain>
    </source>
</reference>
<dbReference type="PANTHER" id="PTHR37507:SF2">
    <property type="entry name" value="SPORULATION PROTEIN YDCC"/>
    <property type="match status" value="1"/>
</dbReference>